<evidence type="ECO:0000256" key="1">
    <source>
        <dbReference type="ARBA" id="ARBA00022490"/>
    </source>
</evidence>
<dbReference type="Proteomes" id="UP001302274">
    <property type="component" value="Unassembled WGS sequence"/>
</dbReference>
<dbReference type="Gene3D" id="3.40.50.150">
    <property type="entry name" value="Vaccinia Virus protein VP39"/>
    <property type="match status" value="1"/>
</dbReference>
<reference evidence="6 7" key="1">
    <citation type="submission" date="2023-11" db="EMBL/GenBank/DDBJ databases">
        <title>A Novel Polar Bacteriovorax (B. antarcticus) Isolated from the Biocrust in Antarctica.</title>
        <authorList>
            <person name="Mun W."/>
            <person name="Choi S.Y."/>
            <person name="Mitchell R.J."/>
        </authorList>
    </citation>
    <scope>NUCLEOTIDE SEQUENCE [LARGE SCALE GENOMIC DNA]</scope>
    <source>
        <strain evidence="6 7">PP10</strain>
    </source>
</reference>
<sequence length="296" mass="33286">MNEKTGLHPRNKHKSSYDFKELIASYPKLTPFVQKNKFNNESIDFSNPQAVIALNSALLKHFYNVGQWEIPKDYLCPPIPGRADYIHQIADLLTPANSSIPQGPTIKMLDIGVGANCVYPLIANSEYGWSVVGTDIDETAVNNALKIVDNNKLSSDIKIVLQKDKTKYFTNVIGANDFYNVVVCNPPFHSSIEEARAGTEKKNRNLGLKKNVQNFGGQSNELWCEGGELSFIMKMIQESVPFKNNVQWFSTMVSKSTTLPFIYDELKRLNAVSFKTIDLAQGQKKSRIVAWTFKVI</sequence>
<keyword evidence="3 6" id="KW-0489">Methyltransferase</keyword>
<dbReference type="HAMAP" id="MF_01848">
    <property type="entry name" value="23SrRNA_methyltr_F"/>
    <property type="match status" value="1"/>
</dbReference>
<gene>
    <name evidence="6" type="primary">rlmF</name>
    <name evidence="6" type="ORF">SHI21_14055</name>
</gene>
<evidence type="ECO:0000313" key="7">
    <source>
        <dbReference type="Proteomes" id="UP001302274"/>
    </source>
</evidence>
<keyword evidence="7" id="KW-1185">Reference proteome</keyword>
<dbReference type="PIRSF" id="PIRSF029038">
    <property type="entry name" value="Mtase_YbiN_prd"/>
    <property type="match status" value="1"/>
</dbReference>
<name>A0ABU5W0I7_9BACT</name>
<proteinExistence type="inferred from homology"/>
<dbReference type="InterPro" id="IPR029063">
    <property type="entry name" value="SAM-dependent_MTases_sf"/>
</dbReference>
<keyword evidence="2" id="KW-0698">rRNA processing</keyword>
<dbReference type="InterPro" id="IPR010286">
    <property type="entry name" value="METTL16/RlmF"/>
</dbReference>
<dbReference type="Pfam" id="PF05971">
    <property type="entry name" value="Methyltransf_10"/>
    <property type="match status" value="1"/>
</dbReference>
<evidence type="ECO:0000256" key="5">
    <source>
        <dbReference type="ARBA" id="ARBA00022691"/>
    </source>
</evidence>
<evidence type="ECO:0000256" key="2">
    <source>
        <dbReference type="ARBA" id="ARBA00022552"/>
    </source>
</evidence>
<evidence type="ECO:0000256" key="3">
    <source>
        <dbReference type="ARBA" id="ARBA00022603"/>
    </source>
</evidence>
<dbReference type="PROSITE" id="PS00092">
    <property type="entry name" value="N6_MTASE"/>
    <property type="match status" value="1"/>
</dbReference>
<dbReference type="InterPro" id="IPR016909">
    <property type="entry name" value="rRNA_lsu_MeTfrase_F"/>
</dbReference>
<dbReference type="CDD" id="cd02440">
    <property type="entry name" value="AdoMet_MTases"/>
    <property type="match status" value="1"/>
</dbReference>
<dbReference type="EC" id="2.1.1.181" evidence="6"/>
<organism evidence="6 7">
    <name type="scientific">Bacteriovorax antarcticus</name>
    <dbReference type="NCBI Taxonomy" id="3088717"/>
    <lineage>
        <taxon>Bacteria</taxon>
        <taxon>Pseudomonadati</taxon>
        <taxon>Bdellovibrionota</taxon>
        <taxon>Bacteriovoracia</taxon>
        <taxon>Bacteriovoracales</taxon>
        <taxon>Bacteriovoracaceae</taxon>
        <taxon>Bacteriovorax</taxon>
    </lineage>
</organism>
<dbReference type="InterPro" id="IPR002052">
    <property type="entry name" value="DNA_methylase_N6_adenine_CS"/>
</dbReference>
<keyword evidence="5" id="KW-0949">S-adenosyl-L-methionine</keyword>
<dbReference type="GO" id="GO:0052907">
    <property type="term" value="F:23S rRNA (adenine(1618)-N(6))-methyltransferase activity"/>
    <property type="evidence" value="ECO:0007669"/>
    <property type="project" value="UniProtKB-EC"/>
</dbReference>
<accession>A0ABU5W0I7</accession>
<keyword evidence="1" id="KW-0963">Cytoplasm</keyword>
<evidence type="ECO:0000256" key="4">
    <source>
        <dbReference type="ARBA" id="ARBA00022679"/>
    </source>
</evidence>
<keyword evidence="4 6" id="KW-0808">Transferase</keyword>
<dbReference type="RefSeq" id="WP_323577318.1">
    <property type="nucleotide sequence ID" value="NZ_JAYGJQ010000002.1"/>
</dbReference>
<comment type="caution">
    <text evidence="6">The sequence shown here is derived from an EMBL/GenBank/DDBJ whole genome shotgun (WGS) entry which is preliminary data.</text>
</comment>
<protein>
    <submittedName>
        <fullName evidence="6">23S rRNA (Adenine(1618)-N(6))-methyltransferase RlmF</fullName>
        <ecNumber evidence="6">2.1.1.181</ecNumber>
    </submittedName>
</protein>
<evidence type="ECO:0000313" key="6">
    <source>
        <dbReference type="EMBL" id="MEA9357345.1"/>
    </source>
</evidence>
<dbReference type="SUPFAM" id="SSF53335">
    <property type="entry name" value="S-adenosyl-L-methionine-dependent methyltransferases"/>
    <property type="match status" value="1"/>
</dbReference>
<dbReference type="PANTHER" id="PTHR13393:SF0">
    <property type="entry name" value="RNA N6-ADENOSINE-METHYLTRANSFERASE METTL16"/>
    <property type="match status" value="1"/>
</dbReference>
<dbReference type="PANTHER" id="PTHR13393">
    <property type="entry name" value="SAM-DEPENDENT METHYLTRANSFERASE"/>
    <property type="match status" value="1"/>
</dbReference>
<dbReference type="NCBIfam" id="NF008725">
    <property type="entry name" value="PRK11727.1"/>
    <property type="match status" value="1"/>
</dbReference>
<dbReference type="EMBL" id="JAYGJQ010000002">
    <property type="protein sequence ID" value="MEA9357345.1"/>
    <property type="molecule type" value="Genomic_DNA"/>
</dbReference>